<evidence type="ECO:0000256" key="1">
    <source>
        <dbReference type="SAM" id="MobiDB-lite"/>
    </source>
</evidence>
<protein>
    <submittedName>
        <fullName evidence="2">Uncharacterized protein</fullName>
    </submittedName>
</protein>
<comment type="caution">
    <text evidence="2">The sequence shown here is derived from an EMBL/GenBank/DDBJ whole genome shotgun (WGS) entry which is preliminary data.</text>
</comment>
<dbReference type="AlphaFoldDB" id="A0A7D8ZUL2"/>
<accession>A0A7D8ZUL2</accession>
<keyword evidence="3" id="KW-1185">Reference proteome</keyword>
<dbReference type="EMBL" id="QKWK01000003">
    <property type="protein sequence ID" value="TXT12957.1"/>
    <property type="molecule type" value="Genomic_DNA"/>
</dbReference>
<name>A0A7D8ZUL2_VANHU</name>
<feature type="compositionally biased region" description="Low complexity" evidence="1">
    <location>
        <begin position="1"/>
        <end position="13"/>
    </location>
</feature>
<evidence type="ECO:0000313" key="2">
    <source>
        <dbReference type="EMBL" id="TXT12957.1"/>
    </source>
</evidence>
<dbReference type="Proteomes" id="UP000473826">
    <property type="component" value="Unassembled WGS sequence"/>
</dbReference>
<proteinExistence type="predicted"/>
<reference evidence="2 3" key="1">
    <citation type="journal article" date="2019" name="PLoS Genet.">
        <title>Convergent evolution of linked mating-type loci in basidiomycete fungi.</title>
        <authorList>
            <person name="Sun S."/>
            <person name="Coelho M.A."/>
            <person name="Heitman J."/>
            <person name="Nowrousian M."/>
        </authorList>
    </citation>
    <scope>NUCLEOTIDE SEQUENCE [LARGE SCALE GENOMIC DNA]</scope>
    <source>
        <strain evidence="2 3">CBS 4282</strain>
    </source>
</reference>
<feature type="region of interest" description="Disordered" evidence="1">
    <location>
        <begin position="1"/>
        <end position="22"/>
    </location>
</feature>
<evidence type="ECO:0000313" key="3">
    <source>
        <dbReference type="Proteomes" id="UP000473826"/>
    </source>
</evidence>
<gene>
    <name evidence="2" type="ORF">VHUM_01358</name>
</gene>
<organism evidence="2 3">
    <name type="scientific">Vanrija humicola</name>
    <name type="common">Yeast</name>
    <name type="synonym">Cryptococcus humicola</name>
    <dbReference type="NCBI Taxonomy" id="5417"/>
    <lineage>
        <taxon>Eukaryota</taxon>
        <taxon>Fungi</taxon>
        <taxon>Dikarya</taxon>
        <taxon>Basidiomycota</taxon>
        <taxon>Agaricomycotina</taxon>
        <taxon>Tremellomycetes</taxon>
        <taxon>Trichosporonales</taxon>
        <taxon>Trichosporonaceae</taxon>
        <taxon>Vanrija</taxon>
    </lineage>
</organism>
<sequence length="36" mass="4170">MPSSGTRSGGSPRWQRTRPRTRTESCWQTCASWKSR</sequence>